<dbReference type="InterPro" id="IPR053134">
    <property type="entry name" value="RNA-dir_DNA_polymerase"/>
</dbReference>
<dbReference type="InterPro" id="IPR043128">
    <property type="entry name" value="Rev_trsase/Diguanyl_cyclase"/>
</dbReference>
<dbReference type="Proteomes" id="UP001283361">
    <property type="component" value="Unassembled WGS sequence"/>
</dbReference>
<keyword evidence="2" id="KW-1185">Reference proteome</keyword>
<organism evidence="1 2">
    <name type="scientific">Elysia crispata</name>
    <name type="common">lettuce slug</name>
    <dbReference type="NCBI Taxonomy" id="231223"/>
    <lineage>
        <taxon>Eukaryota</taxon>
        <taxon>Metazoa</taxon>
        <taxon>Spiralia</taxon>
        <taxon>Lophotrochozoa</taxon>
        <taxon>Mollusca</taxon>
        <taxon>Gastropoda</taxon>
        <taxon>Heterobranchia</taxon>
        <taxon>Euthyneura</taxon>
        <taxon>Panpulmonata</taxon>
        <taxon>Sacoglossa</taxon>
        <taxon>Placobranchoidea</taxon>
        <taxon>Plakobranchidae</taxon>
        <taxon>Elysia</taxon>
    </lineage>
</organism>
<gene>
    <name evidence="1" type="ORF">RRG08_000157</name>
</gene>
<dbReference type="PANTHER" id="PTHR24559">
    <property type="entry name" value="TRANSPOSON TY3-I GAG-POL POLYPROTEIN"/>
    <property type="match status" value="1"/>
</dbReference>
<evidence type="ECO:0000313" key="1">
    <source>
        <dbReference type="EMBL" id="KAK3757644.1"/>
    </source>
</evidence>
<proteinExistence type="predicted"/>
<dbReference type="AlphaFoldDB" id="A0AAE0YUW5"/>
<evidence type="ECO:0000313" key="2">
    <source>
        <dbReference type="Proteomes" id="UP001283361"/>
    </source>
</evidence>
<protein>
    <submittedName>
        <fullName evidence="1">Uncharacterized protein</fullName>
    </submittedName>
</protein>
<dbReference type="PANTHER" id="PTHR24559:SF444">
    <property type="entry name" value="REVERSE TRANSCRIPTASE DOMAIN-CONTAINING PROTEIN"/>
    <property type="match status" value="1"/>
</dbReference>
<dbReference type="InterPro" id="IPR043502">
    <property type="entry name" value="DNA/RNA_pol_sf"/>
</dbReference>
<reference evidence="1" key="1">
    <citation type="journal article" date="2023" name="G3 (Bethesda)">
        <title>A reference genome for the long-term kleptoplast-retaining sea slug Elysia crispata morphotype clarki.</title>
        <authorList>
            <person name="Eastman K.E."/>
            <person name="Pendleton A.L."/>
            <person name="Shaikh M.A."/>
            <person name="Suttiyut T."/>
            <person name="Ogas R."/>
            <person name="Tomko P."/>
            <person name="Gavelis G."/>
            <person name="Widhalm J.R."/>
            <person name="Wisecaver J.H."/>
        </authorList>
    </citation>
    <scope>NUCLEOTIDE SEQUENCE</scope>
    <source>
        <strain evidence="1">ECLA1</strain>
    </source>
</reference>
<comment type="caution">
    <text evidence="1">The sequence shown here is derived from an EMBL/GenBank/DDBJ whole genome shotgun (WGS) entry which is preliminary data.</text>
</comment>
<name>A0AAE0YUW5_9GAST</name>
<dbReference type="SUPFAM" id="SSF56672">
    <property type="entry name" value="DNA/RNA polymerases"/>
    <property type="match status" value="1"/>
</dbReference>
<dbReference type="EMBL" id="JAWDGP010005352">
    <property type="protein sequence ID" value="KAK3757644.1"/>
    <property type="molecule type" value="Genomic_DNA"/>
</dbReference>
<dbReference type="Gene3D" id="3.30.70.270">
    <property type="match status" value="1"/>
</dbReference>
<accession>A0AAE0YUW5</accession>
<sequence>MEKMGIIRKSSRPWASPLHMVSKPNGGWRPCGDYRKLNNVTAPDRYLIPHIHDFSACLKGKTIFSKFLRQQ</sequence>
<dbReference type="Gene3D" id="3.10.10.10">
    <property type="entry name" value="HIV Type 1 Reverse Transcriptase, subunit A, domain 1"/>
    <property type="match status" value="1"/>
</dbReference>